<dbReference type="Proteomes" id="UP000625735">
    <property type="component" value="Unassembled WGS sequence"/>
</dbReference>
<keyword evidence="4" id="KW-1185">Reference proteome</keyword>
<evidence type="ECO:0000256" key="2">
    <source>
        <dbReference type="SAM" id="Phobius"/>
    </source>
</evidence>
<evidence type="ECO:0000256" key="1">
    <source>
        <dbReference type="SAM" id="MobiDB-lite"/>
    </source>
</evidence>
<feature type="region of interest" description="Disordered" evidence="1">
    <location>
        <begin position="113"/>
        <end position="132"/>
    </location>
</feature>
<dbReference type="RefSeq" id="WP_188361592.1">
    <property type="nucleotide sequence ID" value="NZ_BMFG01000003.1"/>
</dbReference>
<gene>
    <name evidence="3" type="ORF">GCM10011343_11610</name>
</gene>
<sequence>MEKKNIDRLFQEKLKDFEAVPNVDIWNDIASELDSNQKRKVIPIWWKLAGVAALLLGGLLIIPFSTEEEKTPIVIDTNNILKEDENSKNTEVVLGGPSESEINQDLIKEEQSKEINQKNNPNSITNQNSLTTVNKEQIERQYTTEPNQTNNKKTVTNPSSLTTVIVDQQTQNAKTHQTNGSITKNLNSNSKTSNSNIAKTDKPNDTQLTNKNYLSSVDLKEKKSNPEENSSEQIISEKNDNSTANLIKRTELETKKQNISSSKEEEKELDSAIVLQETEATTLEELLKEKEENFSKEPKVNRWQIGPLVAPVYFNSVSNGSPIDAEFASNAKDYQNDMAYGIGLQYSISPKVSLRTGISKVNLGYNTNDIVFYAELNSNMLRTINYTNQGNPIVVHASNTPVFVENAIQEKNQGYMNQRMGFIEMPVELSYKILDKKIGINFIGGASTLLLTDNEVSLYSNDGFSGSLGEANNINNIHFSANFGVGFEYKFWKNFQANFEPMFKYQLNTFNNNPGNFKPYFIGLYTGINYRF</sequence>
<accession>A0A916XYX4</accession>
<evidence type="ECO:0008006" key="5">
    <source>
        <dbReference type="Google" id="ProtNLM"/>
    </source>
</evidence>
<comment type="caution">
    <text evidence="3">The sequence shown here is derived from an EMBL/GenBank/DDBJ whole genome shotgun (WGS) entry which is preliminary data.</text>
</comment>
<feature type="compositionally biased region" description="Polar residues" evidence="1">
    <location>
        <begin position="205"/>
        <end position="215"/>
    </location>
</feature>
<organism evidence="3 4">
    <name type="scientific">Flavobacterium orientale</name>
    <dbReference type="NCBI Taxonomy" id="1756020"/>
    <lineage>
        <taxon>Bacteria</taxon>
        <taxon>Pseudomonadati</taxon>
        <taxon>Bacteroidota</taxon>
        <taxon>Flavobacteriia</taxon>
        <taxon>Flavobacteriales</taxon>
        <taxon>Flavobacteriaceae</taxon>
        <taxon>Flavobacterium</taxon>
    </lineage>
</organism>
<protein>
    <recommendedName>
        <fullName evidence="5">Outer membrane protein beta-barrel domain-containing protein</fullName>
    </recommendedName>
</protein>
<evidence type="ECO:0000313" key="4">
    <source>
        <dbReference type="Proteomes" id="UP000625735"/>
    </source>
</evidence>
<feature type="compositionally biased region" description="Low complexity" evidence="1">
    <location>
        <begin position="181"/>
        <end position="197"/>
    </location>
</feature>
<keyword evidence="2" id="KW-1133">Transmembrane helix</keyword>
<feature type="transmembrane region" description="Helical" evidence="2">
    <location>
        <begin position="44"/>
        <end position="64"/>
    </location>
</feature>
<evidence type="ECO:0000313" key="3">
    <source>
        <dbReference type="EMBL" id="GGD23101.1"/>
    </source>
</evidence>
<feature type="compositionally biased region" description="Polar residues" evidence="1">
    <location>
        <begin position="170"/>
        <end position="180"/>
    </location>
</feature>
<dbReference type="EMBL" id="BMFG01000003">
    <property type="protein sequence ID" value="GGD23101.1"/>
    <property type="molecule type" value="Genomic_DNA"/>
</dbReference>
<dbReference type="AlphaFoldDB" id="A0A916XYX4"/>
<reference evidence="3" key="2">
    <citation type="submission" date="2020-09" db="EMBL/GenBank/DDBJ databases">
        <authorList>
            <person name="Sun Q."/>
            <person name="Zhou Y."/>
        </authorList>
    </citation>
    <scope>NUCLEOTIDE SEQUENCE</scope>
    <source>
        <strain evidence="3">CGMCC 1.12506</strain>
    </source>
</reference>
<feature type="region of interest" description="Disordered" evidence="1">
    <location>
        <begin position="170"/>
        <end position="249"/>
    </location>
</feature>
<name>A0A916XYX4_9FLAO</name>
<proteinExistence type="predicted"/>
<reference evidence="3" key="1">
    <citation type="journal article" date="2014" name="Int. J. Syst. Evol. Microbiol.">
        <title>Complete genome sequence of Corynebacterium casei LMG S-19264T (=DSM 44701T), isolated from a smear-ripened cheese.</title>
        <authorList>
            <consortium name="US DOE Joint Genome Institute (JGI-PGF)"/>
            <person name="Walter F."/>
            <person name="Albersmeier A."/>
            <person name="Kalinowski J."/>
            <person name="Ruckert C."/>
        </authorList>
    </citation>
    <scope>NUCLEOTIDE SEQUENCE</scope>
    <source>
        <strain evidence="3">CGMCC 1.12506</strain>
    </source>
</reference>
<keyword evidence="2" id="KW-0812">Transmembrane</keyword>
<keyword evidence="2" id="KW-0472">Membrane</keyword>
<feature type="compositionally biased region" description="Polar residues" evidence="1">
    <location>
        <begin position="117"/>
        <end position="132"/>
    </location>
</feature>